<gene>
    <name evidence="2" type="ORF">AMAG_11766</name>
</gene>
<dbReference type="Proteomes" id="UP000054350">
    <property type="component" value="Unassembled WGS sequence"/>
</dbReference>
<reference evidence="2 3" key="1">
    <citation type="submission" date="2009-11" db="EMBL/GenBank/DDBJ databases">
        <title>Annotation of Allomyces macrogynus ATCC 38327.</title>
        <authorList>
            <consortium name="The Broad Institute Genome Sequencing Platform"/>
            <person name="Russ C."/>
            <person name="Cuomo C."/>
            <person name="Burger G."/>
            <person name="Gray M.W."/>
            <person name="Holland P.W.H."/>
            <person name="King N."/>
            <person name="Lang F.B.F."/>
            <person name="Roger A.J."/>
            <person name="Ruiz-Trillo I."/>
            <person name="Young S.K."/>
            <person name="Zeng Q."/>
            <person name="Gargeya S."/>
            <person name="Fitzgerald M."/>
            <person name="Haas B."/>
            <person name="Abouelleil A."/>
            <person name="Alvarado L."/>
            <person name="Arachchi H.M."/>
            <person name="Berlin A."/>
            <person name="Chapman S.B."/>
            <person name="Gearin G."/>
            <person name="Goldberg J."/>
            <person name="Griggs A."/>
            <person name="Gujja S."/>
            <person name="Hansen M."/>
            <person name="Heiman D."/>
            <person name="Howarth C."/>
            <person name="Larimer J."/>
            <person name="Lui A."/>
            <person name="MacDonald P.J.P."/>
            <person name="McCowen C."/>
            <person name="Montmayeur A."/>
            <person name="Murphy C."/>
            <person name="Neiman D."/>
            <person name="Pearson M."/>
            <person name="Priest M."/>
            <person name="Roberts A."/>
            <person name="Saif S."/>
            <person name="Shea T."/>
            <person name="Sisk P."/>
            <person name="Stolte C."/>
            <person name="Sykes S."/>
            <person name="Wortman J."/>
            <person name="Nusbaum C."/>
            <person name="Birren B."/>
        </authorList>
    </citation>
    <scope>NUCLEOTIDE SEQUENCE [LARGE SCALE GENOMIC DNA]</scope>
    <source>
        <strain evidence="2 3">ATCC 38327</strain>
    </source>
</reference>
<evidence type="ECO:0000313" key="2">
    <source>
        <dbReference type="EMBL" id="KNE66650.1"/>
    </source>
</evidence>
<dbReference type="InterPro" id="IPR002347">
    <property type="entry name" value="SDR_fam"/>
</dbReference>
<sequence length="400" mass="43528">MTTTARRATHKANLVEDSTTPAPLPARLVAVITGANSGVGFGIARRLLRRQFRFETVDARGTPCHVVLDSDDDHVENAPLNSADAFQPDVAVTVVLACRNPGRAATARDALVAEFPGADVQTVILDVSDRASIERAGDELRARFDQITHLFCNAGIMPTVGLNWPAILRDLVFDPYDLLTVGTNAFVQPIGEKDKHGHGTVFMANTAGHYVLIHELMPLLTAGHGRVIFTSSYTANREYFDPRDVECLKGERPYQSSKYAMDVLTVALNKRYGDRGVQFFTTCPGTVYTGIIAVPVPAFIMMAVYYFARLFIAMLTITAENGSSAAVFLAHRPANELNVYHKYHARASPLGTPFVTSHLVAPPPAEDGSGLSPQSLMEAMLVDGACARIMEEEQPEPKEN</sequence>
<dbReference type="OMA" id="WHNIDGY"/>
<evidence type="ECO:0000256" key="1">
    <source>
        <dbReference type="SAM" id="Phobius"/>
    </source>
</evidence>
<reference evidence="3" key="2">
    <citation type="submission" date="2009-11" db="EMBL/GenBank/DDBJ databases">
        <title>The Genome Sequence of Allomyces macrogynus strain ATCC 38327.</title>
        <authorList>
            <consortium name="The Broad Institute Genome Sequencing Platform"/>
            <person name="Russ C."/>
            <person name="Cuomo C."/>
            <person name="Shea T."/>
            <person name="Young S.K."/>
            <person name="Zeng Q."/>
            <person name="Koehrsen M."/>
            <person name="Haas B."/>
            <person name="Borodovsky M."/>
            <person name="Guigo R."/>
            <person name="Alvarado L."/>
            <person name="Berlin A."/>
            <person name="Borenstein D."/>
            <person name="Chen Z."/>
            <person name="Engels R."/>
            <person name="Freedman E."/>
            <person name="Gellesch M."/>
            <person name="Goldberg J."/>
            <person name="Griggs A."/>
            <person name="Gujja S."/>
            <person name="Heiman D."/>
            <person name="Hepburn T."/>
            <person name="Howarth C."/>
            <person name="Jen D."/>
            <person name="Larson L."/>
            <person name="Lewis B."/>
            <person name="Mehta T."/>
            <person name="Park D."/>
            <person name="Pearson M."/>
            <person name="Roberts A."/>
            <person name="Saif S."/>
            <person name="Shenoy N."/>
            <person name="Sisk P."/>
            <person name="Stolte C."/>
            <person name="Sykes S."/>
            <person name="Walk T."/>
            <person name="White J."/>
            <person name="Yandava C."/>
            <person name="Burger G."/>
            <person name="Gray M.W."/>
            <person name="Holland P.W.H."/>
            <person name="King N."/>
            <person name="Lang F.B.F."/>
            <person name="Roger A.J."/>
            <person name="Ruiz-Trillo I."/>
            <person name="Lander E."/>
            <person name="Nusbaum C."/>
        </authorList>
    </citation>
    <scope>NUCLEOTIDE SEQUENCE [LARGE SCALE GENOMIC DNA]</scope>
    <source>
        <strain evidence="3">ATCC 38327</strain>
    </source>
</reference>
<dbReference type="OrthoDB" id="9989144at2759"/>
<dbReference type="GO" id="GO:0005789">
    <property type="term" value="C:endoplasmic reticulum membrane"/>
    <property type="evidence" value="ECO:0007669"/>
    <property type="project" value="TreeGrafter"/>
</dbReference>
<dbReference type="PANTHER" id="PTHR44442">
    <property type="entry name" value="3-KETO-STEROID REDUCTASE"/>
    <property type="match status" value="1"/>
</dbReference>
<dbReference type="PANTHER" id="PTHR44442:SF1">
    <property type="entry name" value="3-KETO-STEROID REDUCTASE_17-BETA-HYDROXYSTEROID DEHYDROGENASE 7"/>
    <property type="match status" value="1"/>
</dbReference>
<dbReference type="eggNOG" id="KOG1478">
    <property type="taxonomic scope" value="Eukaryota"/>
</dbReference>
<organism evidence="2 3">
    <name type="scientific">Allomyces macrogynus (strain ATCC 38327)</name>
    <name type="common">Allomyces javanicus var. macrogynus</name>
    <dbReference type="NCBI Taxonomy" id="578462"/>
    <lineage>
        <taxon>Eukaryota</taxon>
        <taxon>Fungi</taxon>
        <taxon>Fungi incertae sedis</taxon>
        <taxon>Blastocladiomycota</taxon>
        <taxon>Blastocladiomycetes</taxon>
        <taxon>Blastocladiales</taxon>
        <taxon>Blastocladiaceae</taxon>
        <taxon>Allomyces</taxon>
    </lineage>
</organism>
<keyword evidence="1" id="KW-1133">Transmembrane helix</keyword>
<dbReference type="GO" id="GO:0016125">
    <property type="term" value="P:sterol metabolic process"/>
    <property type="evidence" value="ECO:0007669"/>
    <property type="project" value="TreeGrafter"/>
</dbReference>
<dbReference type="VEuPathDB" id="FungiDB:AMAG_11766"/>
<name>A0A0L0SW87_ALLM3</name>
<accession>A0A0L0SW87</accession>
<evidence type="ECO:0008006" key="4">
    <source>
        <dbReference type="Google" id="ProtNLM"/>
    </source>
</evidence>
<dbReference type="GO" id="GO:0000253">
    <property type="term" value="F:3-beta-hydroxysteroid 3-dehydrogenase (NADP+) activity"/>
    <property type="evidence" value="ECO:0007669"/>
    <property type="project" value="TreeGrafter"/>
</dbReference>
<keyword evidence="1" id="KW-0472">Membrane</keyword>
<keyword evidence="3" id="KW-1185">Reference proteome</keyword>
<dbReference type="PRINTS" id="PR00081">
    <property type="entry name" value="GDHRDH"/>
</dbReference>
<dbReference type="Pfam" id="PF00106">
    <property type="entry name" value="adh_short"/>
    <property type="match status" value="1"/>
</dbReference>
<protein>
    <recommendedName>
        <fullName evidence="4">3-keto-steroid reductase</fullName>
    </recommendedName>
</protein>
<dbReference type="InterPro" id="IPR052834">
    <property type="entry name" value="3KSR/17beta-HSD"/>
</dbReference>
<evidence type="ECO:0000313" key="3">
    <source>
        <dbReference type="Proteomes" id="UP000054350"/>
    </source>
</evidence>
<dbReference type="AlphaFoldDB" id="A0A0L0SW87"/>
<dbReference type="InterPro" id="IPR036291">
    <property type="entry name" value="NAD(P)-bd_dom_sf"/>
</dbReference>
<keyword evidence="1" id="KW-0812">Transmembrane</keyword>
<feature type="transmembrane region" description="Helical" evidence="1">
    <location>
        <begin position="287"/>
        <end position="308"/>
    </location>
</feature>
<dbReference type="STRING" id="578462.A0A0L0SW87"/>
<dbReference type="Gene3D" id="3.40.50.720">
    <property type="entry name" value="NAD(P)-binding Rossmann-like Domain"/>
    <property type="match status" value="1"/>
</dbReference>
<dbReference type="SUPFAM" id="SSF51735">
    <property type="entry name" value="NAD(P)-binding Rossmann-fold domains"/>
    <property type="match status" value="2"/>
</dbReference>
<proteinExistence type="predicted"/>
<dbReference type="EMBL" id="GG745350">
    <property type="protein sequence ID" value="KNE66650.1"/>
    <property type="molecule type" value="Genomic_DNA"/>
</dbReference>